<keyword evidence="2" id="KW-1185">Reference proteome</keyword>
<accession>A0A0M0LLW0</accession>
<dbReference type="AlphaFoldDB" id="A0A0M0LLW0"/>
<name>A0A0M0LLW0_9BACL</name>
<proteinExistence type="predicted"/>
<dbReference type="Proteomes" id="UP000036867">
    <property type="component" value="Unassembled WGS sequence"/>
</dbReference>
<organism evidence="1 2">
    <name type="scientific">Viridibacillus arvi</name>
    <dbReference type="NCBI Taxonomy" id="263475"/>
    <lineage>
        <taxon>Bacteria</taxon>
        <taxon>Bacillati</taxon>
        <taxon>Bacillota</taxon>
        <taxon>Bacilli</taxon>
        <taxon>Bacillales</taxon>
        <taxon>Caryophanaceae</taxon>
        <taxon>Viridibacillus</taxon>
    </lineage>
</organism>
<dbReference type="OrthoDB" id="2455196at2"/>
<comment type="caution">
    <text evidence="1">The sequence shown here is derived from an EMBL/GenBank/DDBJ whole genome shotgun (WGS) entry which is preliminary data.</text>
</comment>
<dbReference type="EMBL" id="LILB01000001">
    <property type="protein sequence ID" value="KOO51897.1"/>
    <property type="molecule type" value="Genomic_DNA"/>
</dbReference>
<dbReference type="RefSeq" id="WP_053416064.1">
    <property type="nucleotide sequence ID" value="NZ_LILB01000001.1"/>
</dbReference>
<dbReference type="GeneID" id="301135568"/>
<sequence>MKIEFTTNGKKKRKSMKFYISGTVLAGVLLFGSASISPTINNVFAKTPFLNLIYEPTLLNKDIVKIITERLISKNYPFENVSIVAPKKNIVINIDKSEQNPLKVEKAIEKEVNSLLNSFDLTDYKLEIVQDLQNVSLNTMIYQETNLMAKQLQNNIKNDTRLQDYKLISVSVNNNDVQNMIILVASDKETRTGVIQKIVQSIVKENNFEPYLIKTYSIDAQEEEIALKWQAIINKINTEFIGKDEMKIKDIRYSLFEPPSSFLINTSINPTDATAIEEAQKIEKSIRMFITTHGDASSINQEPYNIVIYGSDNKEINIATQN</sequence>
<evidence type="ECO:0000313" key="1">
    <source>
        <dbReference type="EMBL" id="KOO51897.1"/>
    </source>
</evidence>
<evidence type="ECO:0000313" key="2">
    <source>
        <dbReference type="Proteomes" id="UP000036867"/>
    </source>
</evidence>
<gene>
    <name evidence="1" type="ORF">AMD00_05550</name>
</gene>
<reference evidence="2" key="1">
    <citation type="submission" date="2015-08" db="EMBL/GenBank/DDBJ databases">
        <title>Fjat-10028 dsm 16317.</title>
        <authorList>
            <person name="Liu B."/>
            <person name="Wang J."/>
            <person name="Zhu Y."/>
            <person name="Liu G."/>
            <person name="Chen Q."/>
            <person name="Chen Z."/>
            <person name="Lan J."/>
            <person name="Che J."/>
            <person name="Ge C."/>
            <person name="Shi H."/>
            <person name="Pan Z."/>
            <person name="Liu X."/>
        </authorList>
    </citation>
    <scope>NUCLEOTIDE SEQUENCE [LARGE SCALE GENOMIC DNA]</scope>
    <source>
        <strain evidence="2">DSM 16317</strain>
    </source>
</reference>
<protein>
    <submittedName>
        <fullName evidence="1">Uncharacterized protein</fullName>
    </submittedName>
</protein>